<accession>A0A6C0HYV5</accession>
<dbReference type="EMBL" id="MN740041">
    <property type="protein sequence ID" value="QHT85356.1"/>
    <property type="molecule type" value="Genomic_DNA"/>
</dbReference>
<name>A0A6C0HYV5_9ZZZZ</name>
<proteinExistence type="predicted"/>
<dbReference type="AlphaFoldDB" id="A0A6C0HYV5"/>
<organism evidence="1">
    <name type="scientific">viral metagenome</name>
    <dbReference type="NCBI Taxonomy" id="1070528"/>
    <lineage>
        <taxon>unclassified sequences</taxon>
        <taxon>metagenomes</taxon>
        <taxon>organismal metagenomes</taxon>
    </lineage>
</organism>
<protein>
    <submittedName>
        <fullName evidence="1">Uncharacterized protein</fullName>
    </submittedName>
</protein>
<reference evidence="1" key="1">
    <citation type="journal article" date="2020" name="Nature">
        <title>Giant virus diversity and host interactions through global metagenomics.</title>
        <authorList>
            <person name="Schulz F."/>
            <person name="Roux S."/>
            <person name="Paez-Espino D."/>
            <person name="Jungbluth S."/>
            <person name="Walsh D.A."/>
            <person name="Denef V.J."/>
            <person name="McMahon K.D."/>
            <person name="Konstantinidis K.T."/>
            <person name="Eloe-Fadrosh E.A."/>
            <person name="Kyrpides N.C."/>
            <person name="Woyke T."/>
        </authorList>
    </citation>
    <scope>NUCLEOTIDE SEQUENCE</scope>
    <source>
        <strain evidence="1">GVMAG-M-3300023184-17</strain>
    </source>
</reference>
<evidence type="ECO:0000313" key="1">
    <source>
        <dbReference type="EMBL" id="QHT85356.1"/>
    </source>
</evidence>
<sequence length="54" mass="6068">METLTTEGVEFKNGEILTFTQSWNRHAVKTTGTLRKGVTNGLLNIMTKDTKLKN</sequence>